<feature type="region of interest" description="Disordered" evidence="1">
    <location>
        <begin position="1"/>
        <end position="29"/>
    </location>
</feature>
<evidence type="ECO:0000256" key="1">
    <source>
        <dbReference type="SAM" id="MobiDB-lite"/>
    </source>
</evidence>
<evidence type="ECO:0000256" key="2">
    <source>
        <dbReference type="SAM" id="Phobius"/>
    </source>
</evidence>
<proteinExistence type="predicted"/>
<keyword evidence="2" id="KW-0812">Transmembrane</keyword>
<reference evidence="4" key="1">
    <citation type="journal article" date="2019" name="Int. J. Syst. Evol. Microbiol.">
        <title>The Global Catalogue of Microorganisms (GCM) 10K type strain sequencing project: providing services to taxonomists for standard genome sequencing and annotation.</title>
        <authorList>
            <consortium name="The Broad Institute Genomics Platform"/>
            <consortium name="The Broad Institute Genome Sequencing Center for Infectious Disease"/>
            <person name="Wu L."/>
            <person name="Ma J."/>
        </authorList>
    </citation>
    <scope>NUCLEOTIDE SEQUENCE [LARGE SCALE GENOMIC DNA]</scope>
    <source>
        <strain evidence="4">JCM 19125</strain>
    </source>
</reference>
<keyword evidence="2" id="KW-1133">Transmembrane helix</keyword>
<keyword evidence="2" id="KW-0472">Membrane</keyword>
<evidence type="ECO:0000313" key="4">
    <source>
        <dbReference type="Proteomes" id="UP001501521"/>
    </source>
</evidence>
<dbReference type="Proteomes" id="UP001501521">
    <property type="component" value="Unassembled WGS sequence"/>
</dbReference>
<organism evidence="3 4">
    <name type="scientific">Tessaracoccus lubricantis</name>
    <dbReference type="NCBI Taxonomy" id="545543"/>
    <lineage>
        <taxon>Bacteria</taxon>
        <taxon>Bacillati</taxon>
        <taxon>Actinomycetota</taxon>
        <taxon>Actinomycetes</taxon>
        <taxon>Propionibacteriales</taxon>
        <taxon>Propionibacteriaceae</taxon>
        <taxon>Tessaracoccus</taxon>
    </lineage>
</organism>
<feature type="region of interest" description="Disordered" evidence="1">
    <location>
        <begin position="66"/>
        <end position="108"/>
    </location>
</feature>
<accession>A0ABP9F341</accession>
<protein>
    <submittedName>
        <fullName evidence="3">Uncharacterized protein</fullName>
    </submittedName>
</protein>
<name>A0ABP9F341_9ACTN</name>
<evidence type="ECO:0000313" key="3">
    <source>
        <dbReference type="EMBL" id="GAA4893087.1"/>
    </source>
</evidence>
<dbReference type="RefSeq" id="WP_345579260.1">
    <property type="nucleotide sequence ID" value="NZ_BAABLV010000013.1"/>
</dbReference>
<comment type="caution">
    <text evidence="3">The sequence shown here is derived from an EMBL/GenBank/DDBJ whole genome shotgun (WGS) entry which is preliminary data.</text>
</comment>
<dbReference type="EMBL" id="BAABLV010000013">
    <property type="protein sequence ID" value="GAA4893087.1"/>
    <property type="molecule type" value="Genomic_DNA"/>
</dbReference>
<gene>
    <name evidence="3" type="ORF">GCM10025789_07770</name>
</gene>
<sequence>MNDDFHDLFKQSVPQAPSPNGWATAARRKRRSRQMVAGSLSAGVVLALGVPLALNLSLSGAENLVASPEPTVSSAAPTTSPEETPQPAPSVTAPSPEVSLSTRRDGQPGAEVCYNEVDEPVGSWINIGTIDTGAARAWLCTSDYGTVGPLEPLVVDVDGLVEALYAQPPLTEADAPETAQSYTVIFEYDDGRKAAFTGDIQDSTELTDGDTSLQGSEAFFRDEIEARWLAQRQQLGRPVGEYAPVQACPVTFNQALFPVELDEVVGGYACALEAGEPTKNVELRESVAAQIGAEALANSVPTEAADSDDAGQRTLVLRNVWGDELRLEQRGDGYEFRGETSLMRWTPAPEFAAELDALFAG</sequence>
<feature type="compositionally biased region" description="Polar residues" evidence="1">
    <location>
        <begin position="70"/>
        <end position="83"/>
    </location>
</feature>
<keyword evidence="4" id="KW-1185">Reference proteome</keyword>
<feature type="transmembrane region" description="Helical" evidence="2">
    <location>
        <begin position="35"/>
        <end position="54"/>
    </location>
</feature>